<evidence type="ECO:0000256" key="6">
    <source>
        <dbReference type="ARBA" id="ARBA00023002"/>
    </source>
</evidence>
<keyword evidence="9" id="KW-1185">Reference proteome</keyword>
<evidence type="ECO:0000313" key="8">
    <source>
        <dbReference type="EMBL" id="RSH79620.1"/>
    </source>
</evidence>
<dbReference type="InterPro" id="IPR004136">
    <property type="entry name" value="NMO"/>
</dbReference>
<reference evidence="8 9" key="1">
    <citation type="submission" date="2018-11" db="EMBL/GenBank/DDBJ databases">
        <title>Genome sequence of Apiotrichum porosum DSM 27194.</title>
        <authorList>
            <person name="Aliyu H."/>
            <person name="Gorte O."/>
            <person name="Ochsenreither K."/>
        </authorList>
    </citation>
    <scope>NUCLEOTIDE SEQUENCE [LARGE SCALE GENOMIC DNA]</scope>
    <source>
        <strain evidence="8 9">DSM 27194</strain>
    </source>
</reference>
<comment type="cofactor">
    <cofactor evidence="1">
        <name>FMN</name>
        <dbReference type="ChEBI" id="CHEBI:58210"/>
    </cofactor>
</comment>
<gene>
    <name evidence="8" type="ORF">EHS24_009272</name>
</gene>
<comment type="similarity">
    <text evidence="2">Belongs to the nitronate monooxygenase family. NMO class I subfamily.</text>
</comment>
<dbReference type="InterPro" id="IPR013785">
    <property type="entry name" value="Aldolase_TIM"/>
</dbReference>
<evidence type="ECO:0000256" key="1">
    <source>
        <dbReference type="ARBA" id="ARBA00001917"/>
    </source>
</evidence>
<proteinExistence type="inferred from homology"/>
<dbReference type="Gene3D" id="3.20.20.70">
    <property type="entry name" value="Aldolase class I"/>
    <property type="match status" value="1"/>
</dbReference>
<evidence type="ECO:0000256" key="2">
    <source>
        <dbReference type="ARBA" id="ARBA00009881"/>
    </source>
</evidence>
<comment type="caution">
    <text evidence="8">The sequence shown here is derived from an EMBL/GenBank/DDBJ whole genome shotgun (WGS) entry which is preliminary data.</text>
</comment>
<dbReference type="GO" id="GO:0000166">
    <property type="term" value="F:nucleotide binding"/>
    <property type="evidence" value="ECO:0007669"/>
    <property type="project" value="UniProtKB-KW"/>
</dbReference>
<dbReference type="GeneID" id="39593815"/>
<evidence type="ECO:0000256" key="3">
    <source>
        <dbReference type="ARBA" id="ARBA00022630"/>
    </source>
</evidence>
<keyword evidence="3" id="KW-0285">Flavoprotein</keyword>
<name>A0A427XL77_9TREE</name>
<evidence type="ECO:0000256" key="7">
    <source>
        <dbReference type="ARBA" id="ARBA00023033"/>
    </source>
</evidence>
<keyword evidence="5" id="KW-0547">Nucleotide-binding</keyword>
<keyword evidence="4" id="KW-0288">FMN</keyword>
<sequence length="357" mass="36656">MSSAKAVAFLQRIGVAHPLIQAPMAGTSTPAMAAAVSNAGALGSIGIGAADAAKTRKMIQSVKALTDKPYNVNVFVHEDPAPDAARDARWIEFLRPEFERLGGAPPTALKTVYQSFASDKATLDVLLEEKPPIVSFHFGLPPASTIAALKGYGATLFATATSLAEARAVEAAGVDAIVAQGIEAGGHRGAFDDNAPDDQLGMYTLVRLLVKNCNIPVIAAGGIMDGAGIRGVLDLGAAAAQLGTAFIGCDESDADEGYRAALAGPAAEHTRLVNVVSGRRARSLATSWTAIAAAGALPVASYPNAYDIGKQLTALAKSKGNHSYGAYWAGQGAPLSRPMPAAQLVETLLKELAATQL</sequence>
<dbReference type="FunFam" id="3.20.20.70:FF:000154">
    <property type="entry name" value="Probable nitronate monooxygenase"/>
    <property type="match status" value="1"/>
</dbReference>
<dbReference type="CDD" id="cd04730">
    <property type="entry name" value="NPD_like"/>
    <property type="match status" value="1"/>
</dbReference>
<dbReference type="RefSeq" id="XP_028474729.1">
    <property type="nucleotide sequence ID" value="XM_028624561.1"/>
</dbReference>
<dbReference type="PANTHER" id="PTHR42747">
    <property type="entry name" value="NITRONATE MONOOXYGENASE-RELATED"/>
    <property type="match status" value="1"/>
</dbReference>
<accession>A0A427XL77</accession>
<dbReference type="STRING" id="105984.A0A427XL77"/>
<dbReference type="EMBL" id="RSCE01000009">
    <property type="protein sequence ID" value="RSH79620.1"/>
    <property type="molecule type" value="Genomic_DNA"/>
</dbReference>
<organism evidence="8 9">
    <name type="scientific">Apiotrichum porosum</name>
    <dbReference type="NCBI Taxonomy" id="105984"/>
    <lineage>
        <taxon>Eukaryota</taxon>
        <taxon>Fungi</taxon>
        <taxon>Dikarya</taxon>
        <taxon>Basidiomycota</taxon>
        <taxon>Agaricomycotina</taxon>
        <taxon>Tremellomycetes</taxon>
        <taxon>Trichosporonales</taxon>
        <taxon>Trichosporonaceae</taxon>
        <taxon>Apiotrichum</taxon>
    </lineage>
</organism>
<dbReference type="AlphaFoldDB" id="A0A427XL77"/>
<keyword evidence="7" id="KW-0503">Monooxygenase</keyword>
<dbReference type="PANTHER" id="PTHR42747:SF3">
    <property type="entry name" value="NITRONATE MONOOXYGENASE-RELATED"/>
    <property type="match status" value="1"/>
</dbReference>
<evidence type="ECO:0000256" key="4">
    <source>
        <dbReference type="ARBA" id="ARBA00022643"/>
    </source>
</evidence>
<keyword evidence="6" id="KW-0560">Oxidoreductase</keyword>
<evidence type="ECO:0000256" key="5">
    <source>
        <dbReference type="ARBA" id="ARBA00022741"/>
    </source>
</evidence>
<dbReference type="SUPFAM" id="SSF51412">
    <property type="entry name" value="Inosine monophosphate dehydrogenase (IMPDH)"/>
    <property type="match status" value="1"/>
</dbReference>
<dbReference type="Pfam" id="PF03060">
    <property type="entry name" value="NMO"/>
    <property type="match status" value="1"/>
</dbReference>
<evidence type="ECO:0000313" key="9">
    <source>
        <dbReference type="Proteomes" id="UP000279236"/>
    </source>
</evidence>
<protein>
    <submittedName>
        <fullName evidence="8">Uncharacterized protein</fullName>
    </submittedName>
</protein>
<dbReference type="OrthoDB" id="412383at2759"/>
<dbReference type="Proteomes" id="UP000279236">
    <property type="component" value="Unassembled WGS sequence"/>
</dbReference>
<dbReference type="GO" id="GO:0018580">
    <property type="term" value="F:nitronate monooxygenase activity"/>
    <property type="evidence" value="ECO:0007669"/>
    <property type="project" value="InterPro"/>
</dbReference>